<dbReference type="GO" id="GO:0022857">
    <property type="term" value="F:transmembrane transporter activity"/>
    <property type="evidence" value="ECO:0007669"/>
    <property type="project" value="InterPro"/>
</dbReference>
<feature type="transmembrane region" description="Helical" evidence="7">
    <location>
        <begin position="279"/>
        <end position="301"/>
    </location>
</feature>
<dbReference type="Gene3D" id="1.20.1250.20">
    <property type="entry name" value="MFS general substrate transporter like domains"/>
    <property type="match status" value="2"/>
</dbReference>
<evidence type="ECO:0000259" key="8">
    <source>
        <dbReference type="PROSITE" id="PS50850"/>
    </source>
</evidence>
<name>A0A1X7HJX0_9BACL</name>
<reference evidence="9 10" key="1">
    <citation type="submission" date="2017-04" db="EMBL/GenBank/DDBJ databases">
        <authorList>
            <person name="Afonso C.L."/>
            <person name="Miller P.J."/>
            <person name="Scott M.A."/>
            <person name="Spackman E."/>
            <person name="Goraichik I."/>
            <person name="Dimitrov K.M."/>
            <person name="Suarez D.L."/>
            <person name="Swayne D.E."/>
        </authorList>
    </citation>
    <scope>NUCLEOTIDE SEQUENCE [LARGE SCALE GENOMIC DNA]</scope>
    <source>
        <strain evidence="9 10">N3/975</strain>
    </source>
</reference>
<feature type="transmembrane region" description="Helical" evidence="7">
    <location>
        <begin position="81"/>
        <end position="102"/>
    </location>
</feature>
<feature type="transmembrane region" description="Helical" evidence="7">
    <location>
        <begin position="308"/>
        <end position="327"/>
    </location>
</feature>
<comment type="subcellular location">
    <subcellularLocation>
        <location evidence="1">Cell membrane</location>
        <topology evidence="1">Multi-pass membrane protein</topology>
    </subcellularLocation>
</comment>
<feature type="transmembrane region" description="Helical" evidence="7">
    <location>
        <begin position="50"/>
        <end position="69"/>
    </location>
</feature>
<accession>A0A1X7HJX0</accession>
<sequence>MSQVISPVKKRRLMSPFFFELLAIIFLVEFIKGSLLVAVLPVYMKNVLGVSGTVIGVAFALQYLGDNLFRSPAGWIAERLGFRATMSVALSMVVIGVVIIAFTDGPFWLSLACLILGTGTAPLWPCAMTGATEISGPNNSNGTAMGALETAALAGTGVGPITMNFVMEHTNKNYQTTFLIMIGAGIILVLTALLLPGRVKSKVKSEVSSSAAAAGKGLKYGFNKLRTSVKATLHEIKTTLNISWLVYPALFLQSSVIGLLSPVLTLYVSNELGASPNQYSLMLIVGGGITVLALIPAGKLIDRFGTKWFLNAGFLLCAFTLSIFTLFTALPIVFGLVSVVGIAYAMILPAWNTFVASMVPKGERGTVWGFFLTLQGSGMVFGPIVSGWLWDGVGHGAPFIASGIVMGILFFIHLFLSRRQRPSVHPRRAKA</sequence>
<dbReference type="RefSeq" id="WP_208914848.1">
    <property type="nucleotide sequence ID" value="NZ_LT840184.1"/>
</dbReference>
<feature type="transmembrane region" description="Helical" evidence="7">
    <location>
        <begin position="244"/>
        <end position="267"/>
    </location>
</feature>
<keyword evidence="4 7" id="KW-0812">Transmembrane</keyword>
<feature type="transmembrane region" description="Helical" evidence="7">
    <location>
        <begin position="396"/>
        <end position="416"/>
    </location>
</feature>
<dbReference type="AlphaFoldDB" id="A0A1X7HJX0"/>
<keyword evidence="3" id="KW-1003">Cell membrane</keyword>
<feature type="transmembrane region" description="Helical" evidence="7">
    <location>
        <begin position="21"/>
        <end position="44"/>
    </location>
</feature>
<dbReference type="PANTHER" id="PTHR23517:SF3">
    <property type="entry name" value="INTEGRAL MEMBRANE TRANSPORT PROTEIN"/>
    <property type="match status" value="1"/>
</dbReference>
<dbReference type="PROSITE" id="PS50850">
    <property type="entry name" value="MFS"/>
    <property type="match status" value="1"/>
</dbReference>
<dbReference type="PANTHER" id="PTHR23517">
    <property type="entry name" value="RESISTANCE PROTEIN MDTM, PUTATIVE-RELATED-RELATED"/>
    <property type="match status" value="1"/>
</dbReference>
<dbReference type="InterPro" id="IPR020846">
    <property type="entry name" value="MFS_dom"/>
</dbReference>
<evidence type="ECO:0000256" key="7">
    <source>
        <dbReference type="SAM" id="Phobius"/>
    </source>
</evidence>
<evidence type="ECO:0000313" key="10">
    <source>
        <dbReference type="Proteomes" id="UP000192940"/>
    </source>
</evidence>
<dbReference type="Pfam" id="PF07690">
    <property type="entry name" value="MFS_1"/>
    <property type="match status" value="2"/>
</dbReference>
<feature type="transmembrane region" description="Helical" evidence="7">
    <location>
        <begin position="367"/>
        <end position="390"/>
    </location>
</feature>
<dbReference type="InterPro" id="IPR036259">
    <property type="entry name" value="MFS_trans_sf"/>
</dbReference>
<evidence type="ECO:0000256" key="3">
    <source>
        <dbReference type="ARBA" id="ARBA00022475"/>
    </source>
</evidence>
<gene>
    <name evidence="9" type="ORF">SAMN05661091_4070</name>
</gene>
<evidence type="ECO:0000256" key="2">
    <source>
        <dbReference type="ARBA" id="ARBA00022448"/>
    </source>
</evidence>
<keyword evidence="6 7" id="KW-0472">Membrane</keyword>
<organism evidence="9 10">
    <name type="scientific">Paenibacillus uliginis N3/975</name>
    <dbReference type="NCBI Taxonomy" id="1313296"/>
    <lineage>
        <taxon>Bacteria</taxon>
        <taxon>Bacillati</taxon>
        <taxon>Bacillota</taxon>
        <taxon>Bacilli</taxon>
        <taxon>Bacillales</taxon>
        <taxon>Paenibacillaceae</taxon>
        <taxon>Paenibacillus</taxon>
    </lineage>
</organism>
<proteinExistence type="predicted"/>
<keyword evidence="10" id="KW-1185">Reference proteome</keyword>
<evidence type="ECO:0000256" key="6">
    <source>
        <dbReference type="ARBA" id="ARBA00023136"/>
    </source>
</evidence>
<dbReference type="EMBL" id="LT840184">
    <property type="protein sequence ID" value="SMF88033.1"/>
    <property type="molecule type" value="Genomic_DNA"/>
</dbReference>
<evidence type="ECO:0000256" key="4">
    <source>
        <dbReference type="ARBA" id="ARBA00022692"/>
    </source>
</evidence>
<evidence type="ECO:0000313" key="9">
    <source>
        <dbReference type="EMBL" id="SMF88033.1"/>
    </source>
</evidence>
<dbReference type="GO" id="GO:0005886">
    <property type="term" value="C:plasma membrane"/>
    <property type="evidence" value="ECO:0007669"/>
    <property type="project" value="UniProtKB-SubCell"/>
</dbReference>
<dbReference type="InterPro" id="IPR050171">
    <property type="entry name" value="MFS_Transporters"/>
</dbReference>
<dbReference type="CDD" id="cd17325">
    <property type="entry name" value="MFS_MdtG_SLC18_like"/>
    <property type="match status" value="1"/>
</dbReference>
<evidence type="ECO:0000256" key="1">
    <source>
        <dbReference type="ARBA" id="ARBA00004651"/>
    </source>
</evidence>
<dbReference type="SUPFAM" id="SSF103473">
    <property type="entry name" value="MFS general substrate transporter"/>
    <property type="match status" value="1"/>
</dbReference>
<evidence type="ECO:0000256" key="5">
    <source>
        <dbReference type="ARBA" id="ARBA00022989"/>
    </source>
</evidence>
<dbReference type="Proteomes" id="UP000192940">
    <property type="component" value="Chromosome I"/>
</dbReference>
<feature type="transmembrane region" description="Helical" evidence="7">
    <location>
        <begin position="333"/>
        <end position="355"/>
    </location>
</feature>
<feature type="transmembrane region" description="Helical" evidence="7">
    <location>
        <begin position="108"/>
        <end position="127"/>
    </location>
</feature>
<protein>
    <submittedName>
        <fullName evidence="9">Sugar phosphate permease</fullName>
    </submittedName>
</protein>
<keyword evidence="2" id="KW-0813">Transport</keyword>
<dbReference type="InterPro" id="IPR011701">
    <property type="entry name" value="MFS"/>
</dbReference>
<dbReference type="STRING" id="1313296.SAMN05661091_4070"/>
<feature type="transmembrane region" description="Helical" evidence="7">
    <location>
        <begin position="178"/>
        <end position="195"/>
    </location>
</feature>
<keyword evidence="5 7" id="KW-1133">Transmembrane helix</keyword>
<feature type="domain" description="Major facilitator superfamily (MFS) profile" evidence="8">
    <location>
        <begin position="18"/>
        <end position="421"/>
    </location>
</feature>